<evidence type="ECO:0000313" key="3">
    <source>
        <dbReference type="Proteomes" id="UP000052015"/>
    </source>
</evidence>
<dbReference type="Proteomes" id="UP000052015">
    <property type="component" value="Unassembled WGS sequence"/>
</dbReference>
<accession>A0A0R3JXY7</accession>
<sequence length="112" mass="13065">MLEIYFAWIEKEHAISLPKSSYGKAINYSFNHKEKLMNILKDGRLELCNNRAEREIKPFAIGRKNWLFSNTPQGARASAITYSIIETAKENKLIPFEYLKLCQTLILQKRTN</sequence>
<comment type="caution">
    <text evidence="2">The sequence shown here is derived from an EMBL/GenBank/DDBJ whole genome shotgun (WGS) entry which is preliminary data.</text>
</comment>
<dbReference type="AlphaFoldDB" id="A0A0R3JXY7"/>
<dbReference type="PANTHER" id="PTHR33678">
    <property type="entry name" value="BLL1576 PROTEIN"/>
    <property type="match status" value="1"/>
</dbReference>
<organism evidence="2 3">
    <name type="scientific">Caloramator mitchellensis</name>
    <dbReference type="NCBI Taxonomy" id="908809"/>
    <lineage>
        <taxon>Bacteria</taxon>
        <taxon>Bacillati</taxon>
        <taxon>Bacillota</taxon>
        <taxon>Clostridia</taxon>
        <taxon>Eubacteriales</taxon>
        <taxon>Clostridiaceae</taxon>
        <taxon>Caloramator</taxon>
    </lineage>
</organism>
<evidence type="ECO:0000313" key="2">
    <source>
        <dbReference type="EMBL" id="KRQ85772.1"/>
    </source>
</evidence>
<dbReference type="PATRIC" id="fig|908809.3.peg.2444"/>
<keyword evidence="3" id="KW-1185">Reference proteome</keyword>
<dbReference type="InterPro" id="IPR052344">
    <property type="entry name" value="Transposase-related"/>
</dbReference>
<dbReference type="InterPro" id="IPR004291">
    <property type="entry name" value="Transposase_IS66_central"/>
</dbReference>
<gene>
    <name evidence="2" type="ORF">ABG79_02450</name>
</gene>
<name>A0A0R3JXY7_CALMK</name>
<dbReference type="PANTHER" id="PTHR33678:SF1">
    <property type="entry name" value="BLL1576 PROTEIN"/>
    <property type="match status" value="1"/>
</dbReference>
<proteinExistence type="predicted"/>
<reference evidence="2 3" key="1">
    <citation type="submission" date="2015-09" db="EMBL/GenBank/DDBJ databases">
        <title>Draft genome sequence of a Caloramator mitchellensis, a moderate thermophile from the Great Artesian Basin of Australia.</title>
        <authorList>
            <person name="Patel B.K."/>
        </authorList>
    </citation>
    <scope>NUCLEOTIDE SEQUENCE [LARGE SCALE GENOMIC DNA]</scope>
    <source>
        <strain evidence="2 3">VF08</strain>
    </source>
</reference>
<evidence type="ECO:0000259" key="1">
    <source>
        <dbReference type="Pfam" id="PF03050"/>
    </source>
</evidence>
<dbReference type="Pfam" id="PF03050">
    <property type="entry name" value="DDE_Tnp_IS66"/>
    <property type="match status" value="1"/>
</dbReference>
<feature type="domain" description="Transposase IS66 central" evidence="1">
    <location>
        <begin position="5"/>
        <end position="76"/>
    </location>
</feature>
<dbReference type="STRING" id="908809.ABG79_02450"/>
<dbReference type="EMBL" id="LKHP01000036">
    <property type="protein sequence ID" value="KRQ85772.1"/>
    <property type="molecule type" value="Genomic_DNA"/>
</dbReference>
<protein>
    <submittedName>
        <fullName evidence="2">Transposase IS66 family protein</fullName>
    </submittedName>
</protein>